<name>A0A6P8W873_GYMAC</name>
<evidence type="ECO:0000256" key="1">
    <source>
        <dbReference type="SAM" id="Coils"/>
    </source>
</evidence>
<sequence length="238" mass="27952">MRSWKNHVRGELQQRDQTEKLPFIVSRMEERFEFRKTCLDDVQSKSLDRGGCEVGKDTRLLQLQLRESEHLAEKLSQTVSDLTTVLYLKEAELQYWQSRVSHFRQEALSLAKGSNTMKATLSEFEYTVECQSKELAALRTEQKGINQALEQACREKEELLQRWMEEKREEAGRLNKYNAAQERWQRFAKQLKKHLHNARAKEFVPIVLSSWCGEAEMPTSVIQRINNAYQGHSEHNHV</sequence>
<keyword evidence="3" id="KW-1185">Reference proteome</keyword>
<dbReference type="AlphaFoldDB" id="A0A6P8W873"/>
<proteinExistence type="predicted"/>
<feature type="domain" description="Autophagy-related protein 16" evidence="2">
    <location>
        <begin position="61"/>
        <end position="175"/>
    </location>
</feature>
<feature type="coiled-coil region" evidence="1">
    <location>
        <begin position="135"/>
        <end position="169"/>
    </location>
</feature>
<dbReference type="RefSeq" id="XP_034093680.1">
    <property type="nucleotide sequence ID" value="XM_034237789.1"/>
</dbReference>
<dbReference type="Proteomes" id="UP000515161">
    <property type="component" value="Unplaced"/>
</dbReference>
<dbReference type="InterPro" id="IPR013923">
    <property type="entry name" value="Autophagy-rel_prot_16_dom"/>
</dbReference>
<evidence type="ECO:0000259" key="2">
    <source>
        <dbReference type="Pfam" id="PF08614"/>
    </source>
</evidence>
<evidence type="ECO:0000313" key="4">
    <source>
        <dbReference type="RefSeq" id="XP_034093680.1"/>
    </source>
</evidence>
<protein>
    <submittedName>
        <fullName evidence="4">Autophagy-related protein 16-1 isoform X3</fullName>
    </submittedName>
</protein>
<dbReference type="GeneID" id="117560773"/>
<accession>A0A6P8W873</accession>
<reference evidence="4" key="1">
    <citation type="submission" date="2025-08" db="UniProtKB">
        <authorList>
            <consortium name="RefSeq"/>
        </authorList>
    </citation>
    <scope>IDENTIFICATION</scope>
</reference>
<evidence type="ECO:0000313" key="3">
    <source>
        <dbReference type="Proteomes" id="UP000515161"/>
    </source>
</evidence>
<dbReference type="Pfam" id="PF08614">
    <property type="entry name" value="ATG16"/>
    <property type="match status" value="1"/>
</dbReference>
<organism evidence="3 4">
    <name type="scientific">Gymnodraco acuticeps</name>
    <name type="common">Antarctic dragonfish</name>
    <dbReference type="NCBI Taxonomy" id="8218"/>
    <lineage>
        <taxon>Eukaryota</taxon>
        <taxon>Metazoa</taxon>
        <taxon>Chordata</taxon>
        <taxon>Craniata</taxon>
        <taxon>Vertebrata</taxon>
        <taxon>Euteleostomi</taxon>
        <taxon>Actinopterygii</taxon>
        <taxon>Neopterygii</taxon>
        <taxon>Teleostei</taxon>
        <taxon>Neoteleostei</taxon>
        <taxon>Acanthomorphata</taxon>
        <taxon>Eupercaria</taxon>
        <taxon>Perciformes</taxon>
        <taxon>Notothenioidei</taxon>
        <taxon>Bathydraconidae</taxon>
        <taxon>Gymnodraco</taxon>
    </lineage>
</organism>
<keyword evidence="1" id="KW-0175">Coiled coil</keyword>
<gene>
    <name evidence="4" type="primary">si:ch1073-143l10.2</name>
</gene>